<protein>
    <submittedName>
        <fullName evidence="1">Uncharacterized protein</fullName>
    </submittedName>
</protein>
<reference evidence="1" key="2">
    <citation type="journal article" date="2015" name="Fish Shellfish Immunol.">
        <title>Early steps in the European eel (Anguilla anguilla)-Vibrio vulnificus interaction in the gills: Role of the RtxA13 toxin.</title>
        <authorList>
            <person name="Callol A."/>
            <person name="Pajuelo D."/>
            <person name="Ebbesson L."/>
            <person name="Teles M."/>
            <person name="MacKenzie S."/>
            <person name="Amaro C."/>
        </authorList>
    </citation>
    <scope>NUCLEOTIDE SEQUENCE</scope>
</reference>
<evidence type="ECO:0000313" key="1">
    <source>
        <dbReference type="EMBL" id="JAH45489.1"/>
    </source>
</evidence>
<dbReference type="EMBL" id="GBXM01063088">
    <property type="protein sequence ID" value="JAH45489.1"/>
    <property type="molecule type" value="Transcribed_RNA"/>
</dbReference>
<reference evidence="1" key="1">
    <citation type="submission" date="2014-11" db="EMBL/GenBank/DDBJ databases">
        <authorList>
            <person name="Amaro Gonzalez C."/>
        </authorList>
    </citation>
    <scope>NUCLEOTIDE SEQUENCE</scope>
</reference>
<name>A0A0E9SVU8_ANGAN</name>
<organism evidence="1">
    <name type="scientific">Anguilla anguilla</name>
    <name type="common">European freshwater eel</name>
    <name type="synonym">Muraena anguilla</name>
    <dbReference type="NCBI Taxonomy" id="7936"/>
    <lineage>
        <taxon>Eukaryota</taxon>
        <taxon>Metazoa</taxon>
        <taxon>Chordata</taxon>
        <taxon>Craniata</taxon>
        <taxon>Vertebrata</taxon>
        <taxon>Euteleostomi</taxon>
        <taxon>Actinopterygii</taxon>
        <taxon>Neopterygii</taxon>
        <taxon>Teleostei</taxon>
        <taxon>Anguilliformes</taxon>
        <taxon>Anguillidae</taxon>
        <taxon>Anguilla</taxon>
    </lineage>
</organism>
<proteinExistence type="predicted"/>
<sequence>MPLSKSCMKRFLCAFLHITLRE</sequence>
<accession>A0A0E9SVU8</accession>
<dbReference type="AlphaFoldDB" id="A0A0E9SVU8"/>